<keyword evidence="9" id="KW-0539">Nucleus</keyword>
<keyword evidence="12" id="KW-1185">Reference proteome</keyword>
<dbReference type="GO" id="GO:0010557">
    <property type="term" value="P:positive regulation of macromolecule biosynthetic process"/>
    <property type="evidence" value="ECO:0007669"/>
    <property type="project" value="UniProtKB-ARBA"/>
</dbReference>
<reference evidence="11" key="2">
    <citation type="submission" date="2025-08" db="UniProtKB">
        <authorList>
            <consortium name="Ensembl"/>
        </authorList>
    </citation>
    <scope>IDENTIFICATION</scope>
</reference>
<sequence length="81" mass="8978">MSDSGAKGNQGMVRKDKDGTEKRGWGRPRKPLVRPGLFVKFGSPTPKKPRGQPKGSKNKSTAKGKASHRYFCAQEMAFLRM</sequence>
<evidence type="ECO:0000256" key="10">
    <source>
        <dbReference type="SAM" id="MobiDB-lite"/>
    </source>
</evidence>
<feature type="compositionally biased region" description="Basic residues" evidence="10">
    <location>
        <begin position="47"/>
        <end position="67"/>
    </location>
</feature>
<evidence type="ECO:0000256" key="5">
    <source>
        <dbReference type="ARBA" id="ARBA00022990"/>
    </source>
</evidence>
<evidence type="ECO:0000256" key="9">
    <source>
        <dbReference type="ARBA" id="ARBA00023242"/>
    </source>
</evidence>
<dbReference type="GO" id="GO:0003677">
    <property type="term" value="F:DNA binding"/>
    <property type="evidence" value="ECO:0007669"/>
    <property type="project" value="UniProtKB-KW"/>
</dbReference>
<dbReference type="PRINTS" id="PR00929">
    <property type="entry name" value="ATHOOK"/>
</dbReference>
<dbReference type="GO" id="GO:0003712">
    <property type="term" value="F:transcription coregulator activity"/>
    <property type="evidence" value="ECO:0007669"/>
    <property type="project" value="TreeGrafter"/>
</dbReference>
<comment type="similarity">
    <text evidence="2">Belongs to the HMGA family.</text>
</comment>
<reference evidence="11 12" key="1">
    <citation type="submission" date="2019-04" db="EMBL/GenBank/DDBJ databases">
        <authorList>
            <consortium name="Wellcome Sanger Institute Data Sharing"/>
        </authorList>
    </citation>
    <scope>NUCLEOTIDE SEQUENCE [LARGE SCALE GENOMIC DNA]</scope>
</reference>
<evidence type="ECO:0000256" key="2">
    <source>
        <dbReference type="ARBA" id="ARBA00010812"/>
    </source>
</evidence>
<keyword evidence="5" id="KW-0007">Acetylation</keyword>
<feature type="compositionally biased region" description="Basic and acidic residues" evidence="10">
    <location>
        <begin position="13"/>
        <end position="24"/>
    </location>
</feature>
<dbReference type="PRINTS" id="PR00930">
    <property type="entry name" value="HIGHMOBLTYIY"/>
</dbReference>
<dbReference type="Ensembl" id="ENSSFOT00015030042.2">
    <property type="protein sequence ID" value="ENSSFOP00015029705.2"/>
    <property type="gene ID" value="ENSSFOG00015019090.2"/>
</dbReference>
<evidence type="ECO:0000256" key="7">
    <source>
        <dbReference type="ARBA" id="ARBA00023125"/>
    </source>
</evidence>
<dbReference type="InterPro" id="IPR000116">
    <property type="entry name" value="HMGA"/>
</dbReference>
<reference evidence="11" key="3">
    <citation type="submission" date="2025-09" db="UniProtKB">
        <authorList>
            <consortium name="Ensembl"/>
        </authorList>
    </citation>
    <scope>IDENTIFICATION</scope>
</reference>
<comment type="subcellular location">
    <subcellularLocation>
        <location evidence="1">Nucleus</location>
    </subcellularLocation>
</comment>
<dbReference type="PANTHER" id="PTHR23341:SF1">
    <property type="entry name" value="HIGH MOBILITY GROUP PROTEIN HMG-I_HMG-Y"/>
    <property type="match status" value="1"/>
</dbReference>
<evidence type="ECO:0000256" key="6">
    <source>
        <dbReference type="ARBA" id="ARBA00023015"/>
    </source>
</evidence>
<dbReference type="InterPro" id="IPR017956">
    <property type="entry name" value="AT_hook_DNA-bd_motif"/>
</dbReference>
<keyword evidence="3" id="KW-0597">Phosphoprotein</keyword>
<dbReference type="AlphaFoldDB" id="A0A8C9SBD0"/>
<keyword evidence="6" id="KW-0805">Transcription regulation</keyword>
<evidence type="ECO:0000313" key="12">
    <source>
        <dbReference type="Proteomes" id="UP000694397"/>
    </source>
</evidence>
<dbReference type="GO" id="GO:0005634">
    <property type="term" value="C:nucleus"/>
    <property type="evidence" value="ECO:0007669"/>
    <property type="project" value="UniProtKB-SubCell"/>
</dbReference>
<dbReference type="PANTHER" id="PTHR23341">
    <property type="entry name" value="HIGH MOBILITY GROUP PROTEINS HMG-A AND C"/>
    <property type="match status" value="1"/>
</dbReference>
<protein>
    <submittedName>
        <fullName evidence="11">Uncharacterized protein</fullName>
    </submittedName>
</protein>
<name>A0A8C9SBD0_SCLFO</name>
<proteinExistence type="inferred from homology"/>
<feature type="region of interest" description="Disordered" evidence="10">
    <location>
        <begin position="1"/>
        <end position="67"/>
    </location>
</feature>
<evidence type="ECO:0000256" key="3">
    <source>
        <dbReference type="ARBA" id="ARBA00022553"/>
    </source>
</evidence>
<evidence type="ECO:0000256" key="8">
    <source>
        <dbReference type="ARBA" id="ARBA00023163"/>
    </source>
</evidence>
<keyword evidence="8" id="KW-0804">Transcription</keyword>
<organism evidence="11 12">
    <name type="scientific">Scleropages formosus</name>
    <name type="common">Asian bonytongue</name>
    <name type="synonym">Osteoglossum formosum</name>
    <dbReference type="NCBI Taxonomy" id="113540"/>
    <lineage>
        <taxon>Eukaryota</taxon>
        <taxon>Metazoa</taxon>
        <taxon>Chordata</taxon>
        <taxon>Craniata</taxon>
        <taxon>Vertebrata</taxon>
        <taxon>Euteleostomi</taxon>
        <taxon>Actinopterygii</taxon>
        <taxon>Neopterygii</taxon>
        <taxon>Teleostei</taxon>
        <taxon>Osteoglossocephala</taxon>
        <taxon>Osteoglossomorpha</taxon>
        <taxon>Osteoglossiformes</taxon>
        <taxon>Osteoglossidae</taxon>
        <taxon>Scleropages</taxon>
    </lineage>
</organism>
<evidence type="ECO:0000256" key="1">
    <source>
        <dbReference type="ARBA" id="ARBA00004123"/>
    </source>
</evidence>
<evidence type="ECO:0000313" key="11">
    <source>
        <dbReference type="Ensembl" id="ENSSFOP00015029705.2"/>
    </source>
</evidence>
<dbReference type="Proteomes" id="UP000694397">
    <property type="component" value="Chromosome 16"/>
</dbReference>
<dbReference type="GO" id="GO:0000785">
    <property type="term" value="C:chromatin"/>
    <property type="evidence" value="ECO:0007669"/>
    <property type="project" value="InterPro"/>
</dbReference>
<evidence type="ECO:0000256" key="4">
    <source>
        <dbReference type="ARBA" id="ARBA00022737"/>
    </source>
</evidence>
<keyword evidence="4" id="KW-0677">Repeat</keyword>
<keyword evidence="7" id="KW-0238">DNA-binding</keyword>
<dbReference type="GO" id="GO:0006355">
    <property type="term" value="P:regulation of DNA-templated transcription"/>
    <property type="evidence" value="ECO:0007669"/>
    <property type="project" value="InterPro"/>
</dbReference>
<dbReference type="GeneTree" id="ENSGT00940000177729"/>
<accession>A0A8C9SBD0</accession>
<dbReference type="OrthoDB" id="8961845at2759"/>